<protein>
    <submittedName>
        <fullName evidence="2">Phage holin</fullName>
    </submittedName>
</protein>
<evidence type="ECO:0000313" key="2">
    <source>
        <dbReference type="EMBL" id="WEA58273.1"/>
    </source>
</evidence>
<dbReference type="EMBL" id="CP118742">
    <property type="protein sequence ID" value="WEA58273.1"/>
    <property type="molecule type" value="Genomic_DNA"/>
</dbReference>
<organism evidence="2 3">
    <name type="scientific">Pediococcus pentosaceus</name>
    <dbReference type="NCBI Taxonomy" id="1255"/>
    <lineage>
        <taxon>Bacteria</taxon>
        <taxon>Bacillati</taxon>
        <taxon>Bacillota</taxon>
        <taxon>Bacilli</taxon>
        <taxon>Lactobacillales</taxon>
        <taxon>Lactobacillaceae</taxon>
        <taxon>Pediococcus</taxon>
    </lineage>
</organism>
<feature type="transmembrane region" description="Helical" evidence="1">
    <location>
        <begin position="15"/>
        <end position="37"/>
    </location>
</feature>
<dbReference type="Proteomes" id="UP001214131">
    <property type="component" value="Plasmid unnamed3"/>
</dbReference>
<name>A0ABD7X914_PEDPE</name>
<sequence>MKKIKNDLKVNVRSYKFWMAVFSMIAIGCEFIAKTYFHVSISTELNGTISNLINTLLVLMVGLGVIDNKPVDTKDVNISDTLGSIQDDINEIKNIVFDPALQKQEVEEKPKVITPTITYYPKEK</sequence>
<feature type="transmembrane region" description="Helical" evidence="1">
    <location>
        <begin position="49"/>
        <end position="66"/>
    </location>
</feature>
<reference evidence="2 3" key="1">
    <citation type="submission" date="2023-02" db="EMBL/GenBank/DDBJ databases">
        <title>Comparative genomics and fermentation flavor characterization of five lactic acid bacteria reveal flavor biosynthesis metabolic pathways in fermented muskmelon puree.</title>
        <authorList>
            <person name="Yuan L."/>
            <person name="Li M."/>
            <person name="Xu X."/>
            <person name="Lao F."/>
            <person name="Wu J."/>
        </authorList>
    </citation>
    <scope>NUCLEOTIDE SEQUENCE [LARGE SCALE GENOMIC DNA]</scope>
    <source>
        <strain evidence="2 3">Ca-4</strain>
        <plasmid evidence="2 3">unnamed3</plasmid>
    </source>
</reference>
<keyword evidence="1" id="KW-1133">Transmembrane helix</keyword>
<dbReference type="Pfam" id="PF04531">
    <property type="entry name" value="Phage_holin_1"/>
    <property type="match status" value="1"/>
</dbReference>
<accession>A0ABD7X914</accession>
<dbReference type="AlphaFoldDB" id="A0ABD7X914"/>
<dbReference type="InterPro" id="IPR006485">
    <property type="entry name" value="Phage-like_holin"/>
</dbReference>
<keyword evidence="2" id="KW-0614">Plasmid</keyword>
<keyword evidence="1" id="KW-0812">Transmembrane</keyword>
<dbReference type="PROSITE" id="PS51257">
    <property type="entry name" value="PROKAR_LIPOPROTEIN"/>
    <property type="match status" value="1"/>
</dbReference>
<dbReference type="RefSeq" id="WP_199874775.1">
    <property type="nucleotide sequence ID" value="NZ_CP118742.1"/>
</dbReference>
<evidence type="ECO:0000256" key="1">
    <source>
        <dbReference type="SAM" id="Phobius"/>
    </source>
</evidence>
<evidence type="ECO:0000313" key="3">
    <source>
        <dbReference type="Proteomes" id="UP001214131"/>
    </source>
</evidence>
<keyword evidence="1" id="KW-0472">Membrane</keyword>
<proteinExistence type="predicted"/>
<gene>
    <name evidence="2" type="ORF">PWB86_09700</name>
</gene>
<geneLocation type="plasmid" evidence="2 3">
    <name>unnamed3</name>
</geneLocation>